<dbReference type="AlphaFoldDB" id="A0AAV4SUA6"/>
<proteinExistence type="predicted"/>
<reference evidence="2 3" key="1">
    <citation type="submission" date="2021-06" db="EMBL/GenBank/DDBJ databases">
        <title>Caerostris extrusa draft genome.</title>
        <authorList>
            <person name="Kono N."/>
            <person name="Arakawa K."/>
        </authorList>
    </citation>
    <scope>NUCLEOTIDE SEQUENCE [LARGE SCALE GENOMIC DNA]</scope>
</reference>
<comment type="caution">
    <text evidence="2">The sequence shown here is derived from an EMBL/GenBank/DDBJ whole genome shotgun (WGS) entry which is preliminary data.</text>
</comment>
<dbReference type="PROSITE" id="PS51034">
    <property type="entry name" value="ZP_2"/>
    <property type="match status" value="1"/>
</dbReference>
<sequence length="112" mass="12637">LYAGSTNGESLFLIDSSGCPTDATIFPALQLDPTDHKSLLSTFKAFRFPSSGMVNFEVSKLDSVKEKCEQNKFSFLDDEDVYFDHDNYDSIRAVVQEEPQSMVLSVERRLQT</sequence>
<keyword evidence="3" id="KW-1185">Reference proteome</keyword>
<feature type="non-terminal residue" evidence="2">
    <location>
        <position position="1"/>
    </location>
</feature>
<organism evidence="2 3">
    <name type="scientific">Caerostris extrusa</name>
    <name type="common">Bark spider</name>
    <name type="synonym">Caerostris bankana</name>
    <dbReference type="NCBI Taxonomy" id="172846"/>
    <lineage>
        <taxon>Eukaryota</taxon>
        <taxon>Metazoa</taxon>
        <taxon>Ecdysozoa</taxon>
        <taxon>Arthropoda</taxon>
        <taxon>Chelicerata</taxon>
        <taxon>Arachnida</taxon>
        <taxon>Araneae</taxon>
        <taxon>Araneomorphae</taxon>
        <taxon>Entelegynae</taxon>
        <taxon>Araneoidea</taxon>
        <taxon>Araneidae</taxon>
        <taxon>Caerostris</taxon>
    </lineage>
</organism>
<evidence type="ECO:0000313" key="2">
    <source>
        <dbReference type="EMBL" id="GIY37665.1"/>
    </source>
</evidence>
<feature type="domain" description="ZP" evidence="1">
    <location>
        <begin position="1"/>
        <end position="80"/>
    </location>
</feature>
<evidence type="ECO:0000313" key="3">
    <source>
        <dbReference type="Proteomes" id="UP001054945"/>
    </source>
</evidence>
<dbReference type="InterPro" id="IPR001507">
    <property type="entry name" value="ZP_dom"/>
</dbReference>
<dbReference type="EMBL" id="BPLR01010201">
    <property type="protein sequence ID" value="GIY37665.1"/>
    <property type="molecule type" value="Genomic_DNA"/>
</dbReference>
<evidence type="ECO:0000259" key="1">
    <source>
        <dbReference type="PROSITE" id="PS51034"/>
    </source>
</evidence>
<accession>A0AAV4SUA6</accession>
<name>A0AAV4SUA6_CAEEX</name>
<gene>
    <name evidence="2" type="primary">AVEN_133694_1</name>
    <name evidence="2" type="ORF">CEXT_487881</name>
</gene>
<dbReference type="Proteomes" id="UP001054945">
    <property type="component" value="Unassembled WGS sequence"/>
</dbReference>
<protein>
    <recommendedName>
        <fullName evidence="1">ZP domain-containing protein</fullName>
    </recommendedName>
</protein>